<sequence length="81" mass="9255">MSKLLASITSALESLFGKILSSWEDSTPQPPEPEVEPEPTELPEPEEEPELESDDESDYEIASAYQNTKTTWYSAIWRFLF</sequence>
<evidence type="ECO:0000256" key="1">
    <source>
        <dbReference type="SAM" id="MobiDB-lite"/>
    </source>
</evidence>
<feature type="compositionally biased region" description="Acidic residues" evidence="1">
    <location>
        <begin position="33"/>
        <end position="59"/>
    </location>
</feature>
<comment type="caution">
    <text evidence="3">The sequence shown here is derived from an EMBL/GenBank/DDBJ whole genome shotgun (WGS) entry which is preliminary data.</text>
</comment>
<keyword evidence="4" id="KW-1185">Reference proteome</keyword>
<evidence type="ECO:0000313" key="4">
    <source>
        <dbReference type="Proteomes" id="UP000247702"/>
    </source>
</evidence>
<evidence type="ECO:0000313" key="3">
    <source>
        <dbReference type="EMBL" id="GBC08367.1"/>
    </source>
</evidence>
<reference evidence="3 4" key="1">
    <citation type="submission" date="2017-11" db="EMBL/GenBank/DDBJ databases">
        <title>The genome of Rhizophagus clarus HR1 reveals common genetic basis of auxotrophy among arbuscular mycorrhizal fungi.</title>
        <authorList>
            <person name="Kobayashi Y."/>
        </authorList>
    </citation>
    <scope>NUCLEOTIDE SEQUENCE [LARGE SCALE GENOMIC DNA]</scope>
    <source>
        <strain evidence="3 4">HR1</strain>
    </source>
</reference>
<name>A0A2Z6SMG4_9GLOM</name>
<accession>A0A2Z6SMG4</accession>
<organism evidence="3 4">
    <name type="scientific">Rhizophagus clarus</name>
    <dbReference type="NCBI Taxonomy" id="94130"/>
    <lineage>
        <taxon>Eukaryota</taxon>
        <taxon>Fungi</taxon>
        <taxon>Fungi incertae sedis</taxon>
        <taxon>Mucoromycota</taxon>
        <taxon>Glomeromycotina</taxon>
        <taxon>Glomeromycetes</taxon>
        <taxon>Glomerales</taxon>
        <taxon>Glomeraceae</taxon>
        <taxon>Rhizophagus</taxon>
    </lineage>
</organism>
<evidence type="ECO:0000313" key="2">
    <source>
        <dbReference type="EMBL" id="GBB92107.1"/>
    </source>
</evidence>
<dbReference type="Proteomes" id="UP000247702">
    <property type="component" value="Unassembled WGS sequence"/>
</dbReference>
<gene>
    <name evidence="3" type="ORF">RclHR1_08070001</name>
    <name evidence="2" type="ORF">RclHR1_19660003</name>
</gene>
<dbReference type="EMBL" id="BEXD01004212">
    <property type="protein sequence ID" value="GBC08367.1"/>
    <property type="molecule type" value="Genomic_DNA"/>
</dbReference>
<proteinExistence type="predicted"/>
<feature type="region of interest" description="Disordered" evidence="1">
    <location>
        <begin position="22"/>
        <end position="61"/>
    </location>
</feature>
<dbReference type="AlphaFoldDB" id="A0A2Z6SMG4"/>
<dbReference type="EMBL" id="BEXD01001075">
    <property type="protein sequence ID" value="GBB92107.1"/>
    <property type="molecule type" value="Genomic_DNA"/>
</dbReference>
<protein>
    <submittedName>
        <fullName evidence="3">Uncharacterized protein</fullName>
    </submittedName>
</protein>